<dbReference type="InParanoid" id="A0A0P0VQB0"/>
<accession>A0A0P0VQB0</accession>
<evidence type="ECO:0000313" key="2">
    <source>
        <dbReference type="Proteomes" id="UP000059680"/>
    </source>
</evidence>
<evidence type="ECO:0000313" key="1">
    <source>
        <dbReference type="EMBL" id="BAS81141.1"/>
    </source>
</evidence>
<dbReference type="Proteomes" id="UP000059680">
    <property type="component" value="Chromosome 2"/>
</dbReference>
<gene>
    <name evidence="1" type="ordered locus">Os02g0773450</name>
    <name evidence="1" type="ORF">OSNPB_020773450</name>
</gene>
<dbReference type="Gramene" id="Os02t0773450-00">
    <property type="protein sequence ID" value="Os02t0773450-00"/>
    <property type="gene ID" value="Os02g0773450"/>
</dbReference>
<proteinExistence type="predicted"/>
<name>A0A0P0VQB0_ORYSJ</name>
<reference evidence="1 2" key="2">
    <citation type="journal article" date="2013" name="Plant Cell Physiol.">
        <title>Rice Annotation Project Database (RAP-DB): an integrative and interactive database for rice genomics.</title>
        <authorList>
            <person name="Sakai H."/>
            <person name="Lee S.S."/>
            <person name="Tanaka T."/>
            <person name="Numa H."/>
            <person name="Kim J."/>
            <person name="Kawahara Y."/>
            <person name="Wakimoto H."/>
            <person name="Yang C.C."/>
            <person name="Iwamoto M."/>
            <person name="Abe T."/>
            <person name="Yamada Y."/>
            <person name="Muto A."/>
            <person name="Inokuchi H."/>
            <person name="Ikemura T."/>
            <person name="Matsumoto T."/>
            <person name="Sasaki T."/>
            <person name="Itoh T."/>
        </authorList>
    </citation>
    <scope>NUCLEOTIDE SEQUENCE [LARGE SCALE GENOMIC DNA]</scope>
    <source>
        <strain evidence="2">cv. Nipponbare</strain>
    </source>
</reference>
<dbReference type="PaxDb" id="39947-A0A0P0VQB0"/>
<reference evidence="1 2" key="3">
    <citation type="journal article" date="2013" name="Rice">
        <title>Improvement of the Oryza sativa Nipponbare reference genome using next generation sequence and optical map data.</title>
        <authorList>
            <person name="Kawahara Y."/>
            <person name="de la Bastide M."/>
            <person name="Hamilton J.P."/>
            <person name="Kanamori H."/>
            <person name="McCombie W.R."/>
            <person name="Ouyang S."/>
            <person name="Schwartz D.C."/>
            <person name="Tanaka T."/>
            <person name="Wu J."/>
            <person name="Zhou S."/>
            <person name="Childs K.L."/>
            <person name="Davidson R.M."/>
            <person name="Lin H."/>
            <person name="Quesada-Ocampo L."/>
            <person name="Vaillancourt B."/>
            <person name="Sakai H."/>
            <person name="Lee S.S."/>
            <person name="Kim J."/>
            <person name="Numa H."/>
            <person name="Itoh T."/>
            <person name="Buell C.R."/>
            <person name="Matsumoto T."/>
        </authorList>
    </citation>
    <scope>NUCLEOTIDE SEQUENCE [LARGE SCALE GENOMIC DNA]</scope>
    <source>
        <strain evidence="2">cv. Nipponbare</strain>
    </source>
</reference>
<dbReference type="AlphaFoldDB" id="A0A0P0VQB0"/>
<keyword evidence="2" id="KW-1185">Reference proteome</keyword>
<protein>
    <submittedName>
        <fullName evidence="1">Os02g0773450 protein</fullName>
    </submittedName>
</protein>
<sequence length="107" mass="13331">MPFVFTSRRAVDTIRIVTLSQRSRHHQMFILWNIPTIRPPVSSNFFWHYRMWLVDLFSLWRSRRHIWCICKWNARCCSLCWWLNKQRTSMGYKCVFFVFIIPNWYAH</sequence>
<reference evidence="2" key="1">
    <citation type="journal article" date="2005" name="Nature">
        <title>The map-based sequence of the rice genome.</title>
        <authorList>
            <consortium name="International rice genome sequencing project (IRGSP)"/>
            <person name="Matsumoto T."/>
            <person name="Wu J."/>
            <person name="Kanamori H."/>
            <person name="Katayose Y."/>
            <person name="Fujisawa M."/>
            <person name="Namiki N."/>
            <person name="Mizuno H."/>
            <person name="Yamamoto K."/>
            <person name="Antonio B.A."/>
            <person name="Baba T."/>
            <person name="Sakata K."/>
            <person name="Nagamura Y."/>
            <person name="Aoki H."/>
            <person name="Arikawa K."/>
            <person name="Arita K."/>
            <person name="Bito T."/>
            <person name="Chiden Y."/>
            <person name="Fujitsuka N."/>
            <person name="Fukunaka R."/>
            <person name="Hamada M."/>
            <person name="Harada C."/>
            <person name="Hayashi A."/>
            <person name="Hijishita S."/>
            <person name="Honda M."/>
            <person name="Hosokawa S."/>
            <person name="Ichikawa Y."/>
            <person name="Idonuma A."/>
            <person name="Iijima M."/>
            <person name="Ikeda M."/>
            <person name="Ikeno M."/>
            <person name="Ito K."/>
            <person name="Ito S."/>
            <person name="Ito T."/>
            <person name="Ito Y."/>
            <person name="Ito Y."/>
            <person name="Iwabuchi A."/>
            <person name="Kamiya K."/>
            <person name="Karasawa W."/>
            <person name="Kurita K."/>
            <person name="Katagiri S."/>
            <person name="Kikuta A."/>
            <person name="Kobayashi H."/>
            <person name="Kobayashi N."/>
            <person name="Machita K."/>
            <person name="Maehara T."/>
            <person name="Masukawa M."/>
            <person name="Mizubayashi T."/>
            <person name="Mukai Y."/>
            <person name="Nagasaki H."/>
            <person name="Nagata Y."/>
            <person name="Naito S."/>
            <person name="Nakashima M."/>
            <person name="Nakama Y."/>
            <person name="Nakamichi Y."/>
            <person name="Nakamura M."/>
            <person name="Meguro A."/>
            <person name="Negishi M."/>
            <person name="Ohta I."/>
            <person name="Ohta T."/>
            <person name="Okamoto M."/>
            <person name="Ono N."/>
            <person name="Saji S."/>
            <person name="Sakaguchi M."/>
            <person name="Sakai K."/>
            <person name="Shibata M."/>
            <person name="Shimokawa T."/>
            <person name="Song J."/>
            <person name="Takazaki Y."/>
            <person name="Terasawa K."/>
            <person name="Tsugane M."/>
            <person name="Tsuji K."/>
            <person name="Ueda S."/>
            <person name="Waki K."/>
            <person name="Yamagata H."/>
            <person name="Yamamoto M."/>
            <person name="Yamamoto S."/>
            <person name="Yamane H."/>
            <person name="Yoshiki S."/>
            <person name="Yoshihara R."/>
            <person name="Yukawa K."/>
            <person name="Zhong H."/>
            <person name="Yano M."/>
            <person name="Yuan Q."/>
            <person name="Ouyang S."/>
            <person name="Liu J."/>
            <person name="Jones K.M."/>
            <person name="Gansberger K."/>
            <person name="Moffat K."/>
            <person name="Hill J."/>
            <person name="Bera J."/>
            <person name="Fadrosh D."/>
            <person name="Jin S."/>
            <person name="Johri S."/>
            <person name="Kim M."/>
            <person name="Overton L."/>
            <person name="Reardon M."/>
            <person name="Tsitrin T."/>
            <person name="Vuong H."/>
            <person name="Weaver B."/>
            <person name="Ciecko A."/>
            <person name="Tallon L."/>
            <person name="Jackson J."/>
            <person name="Pai G."/>
            <person name="Aken S.V."/>
            <person name="Utterback T."/>
            <person name="Reidmuller S."/>
            <person name="Feldblyum T."/>
            <person name="Hsiao J."/>
            <person name="Zismann V."/>
            <person name="Iobst S."/>
            <person name="de Vazeille A.R."/>
            <person name="Buell C.R."/>
            <person name="Ying K."/>
            <person name="Li Y."/>
            <person name="Lu T."/>
            <person name="Huang Y."/>
            <person name="Zhao Q."/>
            <person name="Feng Q."/>
            <person name="Zhang L."/>
            <person name="Zhu J."/>
            <person name="Weng Q."/>
            <person name="Mu J."/>
            <person name="Lu Y."/>
            <person name="Fan D."/>
            <person name="Liu Y."/>
            <person name="Guan J."/>
            <person name="Zhang Y."/>
            <person name="Yu S."/>
            <person name="Liu X."/>
            <person name="Zhang Y."/>
            <person name="Hong G."/>
            <person name="Han B."/>
            <person name="Choisne N."/>
            <person name="Demange N."/>
            <person name="Orjeda G."/>
            <person name="Samain S."/>
            <person name="Cattolico L."/>
            <person name="Pelletier E."/>
            <person name="Couloux A."/>
            <person name="Segurens B."/>
            <person name="Wincker P."/>
            <person name="D'Hont A."/>
            <person name="Scarpelli C."/>
            <person name="Weissenbach J."/>
            <person name="Salanoubat M."/>
            <person name="Quetier F."/>
            <person name="Yu Y."/>
            <person name="Kim H.R."/>
            <person name="Rambo T."/>
            <person name="Currie J."/>
            <person name="Collura K."/>
            <person name="Luo M."/>
            <person name="Yang T."/>
            <person name="Ammiraju J.S.S."/>
            <person name="Engler F."/>
            <person name="Soderlund C."/>
            <person name="Wing R.A."/>
            <person name="Palmer L.E."/>
            <person name="de la Bastide M."/>
            <person name="Spiegel L."/>
            <person name="Nascimento L."/>
            <person name="Zutavern T."/>
            <person name="O'Shaughnessy A."/>
            <person name="Dike S."/>
            <person name="Dedhia N."/>
            <person name="Preston R."/>
            <person name="Balija V."/>
            <person name="McCombie W.R."/>
            <person name="Chow T."/>
            <person name="Chen H."/>
            <person name="Chung M."/>
            <person name="Chen C."/>
            <person name="Shaw J."/>
            <person name="Wu H."/>
            <person name="Hsiao K."/>
            <person name="Chao Y."/>
            <person name="Chu M."/>
            <person name="Cheng C."/>
            <person name="Hour A."/>
            <person name="Lee P."/>
            <person name="Lin S."/>
            <person name="Lin Y."/>
            <person name="Liou J."/>
            <person name="Liu S."/>
            <person name="Hsing Y."/>
            <person name="Raghuvanshi S."/>
            <person name="Mohanty A."/>
            <person name="Bharti A.K."/>
            <person name="Gaur A."/>
            <person name="Gupta V."/>
            <person name="Kumar D."/>
            <person name="Ravi V."/>
            <person name="Vij S."/>
            <person name="Kapur A."/>
            <person name="Khurana P."/>
            <person name="Khurana P."/>
            <person name="Khurana J.P."/>
            <person name="Tyagi A.K."/>
            <person name="Gaikwad K."/>
            <person name="Singh A."/>
            <person name="Dalal V."/>
            <person name="Srivastava S."/>
            <person name="Dixit A."/>
            <person name="Pal A.K."/>
            <person name="Ghazi I.A."/>
            <person name="Yadav M."/>
            <person name="Pandit A."/>
            <person name="Bhargava A."/>
            <person name="Sureshbabu K."/>
            <person name="Batra K."/>
            <person name="Sharma T.R."/>
            <person name="Mohapatra T."/>
            <person name="Singh N.K."/>
            <person name="Messing J."/>
            <person name="Nelson A.B."/>
            <person name="Fuks G."/>
            <person name="Kavchok S."/>
            <person name="Keizer G."/>
            <person name="Linton E."/>
            <person name="Llaca V."/>
            <person name="Song R."/>
            <person name="Tanyolac B."/>
            <person name="Young S."/>
            <person name="Ho-Il K."/>
            <person name="Hahn J.H."/>
            <person name="Sangsakoo G."/>
            <person name="Vanavichit A."/>
            <person name="de Mattos Luiz.A.T."/>
            <person name="Zimmer P.D."/>
            <person name="Malone G."/>
            <person name="Dellagostin O."/>
            <person name="de Oliveira A.C."/>
            <person name="Bevan M."/>
            <person name="Bancroft I."/>
            <person name="Minx P."/>
            <person name="Cordum H."/>
            <person name="Wilson R."/>
            <person name="Cheng Z."/>
            <person name="Jin W."/>
            <person name="Jiang J."/>
            <person name="Leong S.A."/>
            <person name="Iwama H."/>
            <person name="Gojobori T."/>
            <person name="Itoh T."/>
            <person name="Niimura Y."/>
            <person name="Fujii Y."/>
            <person name="Habara T."/>
            <person name="Sakai H."/>
            <person name="Sato Y."/>
            <person name="Wilson G."/>
            <person name="Kumar K."/>
            <person name="McCouch S."/>
            <person name="Juretic N."/>
            <person name="Hoen D."/>
            <person name="Wright S."/>
            <person name="Bruskiewich R."/>
            <person name="Bureau T."/>
            <person name="Miyao A."/>
            <person name="Hirochika H."/>
            <person name="Nishikawa T."/>
            <person name="Kadowaki K."/>
            <person name="Sugiura M."/>
            <person name="Burr B."/>
            <person name="Sasaki T."/>
        </authorList>
    </citation>
    <scope>NUCLEOTIDE SEQUENCE [LARGE SCALE GENOMIC DNA]</scope>
    <source>
        <strain evidence="2">cv. Nipponbare</strain>
    </source>
</reference>
<dbReference type="EMBL" id="AP014958">
    <property type="protein sequence ID" value="BAS81141.1"/>
    <property type="molecule type" value="Genomic_DNA"/>
</dbReference>
<organism evidence="1 2">
    <name type="scientific">Oryza sativa subsp. japonica</name>
    <name type="common">Rice</name>
    <dbReference type="NCBI Taxonomy" id="39947"/>
    <lineage>
        <taxon>Eukaryota</taxon>
        <taxon>Viridiplantae</taxon>
        <taxon>Streptophyta</taxon>
        <taxon>Embryophyta</taxon>
        <taxon>Tracheophyta</taxon>
        <taxon>Spermatophyta</taxon>
        <taxon>Magnoliopsida</taxon>
        <taxon>Liliopsida</taxon>
        <taxon>Poales</taxon>
        <taxon>Poaceae</taxon>
        <taxon>BOP clade</taxon>
        <taxon>Oryzoideae</taxon>
        <taxon>Oryzeae</taxon>
        <taxon>Oryzinae</taxon>
        <taxon>Oryza</taxon>
        <taxon>Oryza sativa</taxon>
    </lineage>
</organism>